<evidence type="ECO:0000313" key="10">
    <source>
        <dbReference type="Proteomes" id="UP000242660"/>
    </source>
</evidence>
<organism evidence="9 10">
    <name type="scientific">Candidatus Pandoraea novymonadis</name>
    <dbReference type="NCBI Taxonomy" id="1808959"/>
    <lineage>
        <taxon>Bacteria</taxon>
        <taxon>Pseudomonadati</taxon>
        <taxon>Pseudomonadota</taxon>
        <taxon>Betaproteobacteria</taxon>
        <taxon>Burkholderiales</taxon>
        <taxon>Burkholderiaceae</taxon>
        <taxon>Pandoraea</taxon>
    </lineage>
</organism>
<proteinExistence type="inferred from homology"/>
<evidence type="ECO:0000256" key="1">
    <source>
        <dbReference type="ARBA" id="ARBA00004651"/>
    </source>
</evidence>
<dbReference type="EMBL" id="MUHY01000001">
    <property type="protein sequence ID" value="PSB92471.1"/>
    <property type="molecule type" value="Genomic_DNA"/>
</dbReference>
<reference evidence="9 10" key="1">
    <citation type="journal article" date="2017" name="Front. Microbiol.">
        <title>Genome of Ca. Pandoraea novymonadis, an Endosymbiotic Bacterium of the Trypanosomatid Novymonas esmeraldas.</title>
        <authorList>
            <person name="Kostygov A.Y."/>
            <person name="Butenko A."/>
            <person name="Nenarokova A."/>
            <person name="Tashyreva D."/>
            <person name="Flegontov P."/>
            <person name="Lukes J."/>
            <person name="Yurchenko V."/>
        </authorList>
    </citation>
    <scope>NUCLEOTIDE SEQUENCE [LARGE SCALE GENOMIC DNA]</scope>
    <source>
        <strain evidence="9 10">E262</strain>
    </source>
</reference>
<feature type="transmembrane region" description="Helical" evidence="8">
    <location>
        <begin position="12"/>
        <end position="29"/>
    </location>
</feature>
<evidence type="ECO:0000256" key="6">
    <source>
        <dbReference type="ARBA" id="ARBA00022989"/>
    </source>
</evidence>
<dbReference type="PANTHER" id="PTHR37484:SF1">
    <property type="entry name" value="ROD SHAPE-DETERMINING PROTEIN MRED"/>
    <property type="match status" value="1"/>
</dbReference>
<protein>
    <submittedName>
        <fullName evidence="9">Rod shape-determining protein MreD</fullName>
    </submittedName>
</protein>
<dbReference type="RefSeq" id="WP_106182780.1">
    <property type="nucleotide sequence ID" value="NZ_MUHY01000001.1"/>
</dbReference>
<keyword evidence="3" id="KW-1003">Cell membrane</keyword>
<dbReference type="PANTHER" id="PTHR37484">
    <property type="entry name" value="ROD SHAPE-DETERMINING PROTEIN MRED"/>
    <property type="match status" value="1"/>
</dbReference>
<dbReference type="NCBIfam" id="TIGR03426">
    <property type="entry name" value="shape_MreD"/>
    <property type="match status" value="1"/>
</dbReference>
<accession>A0ABX5FFL8</accession>
<evidence type="ECO:0000256" key="2">
    <source>
        <dbReference type="ARBA" id="ARBA00007776"/>
    </source>
</evidence>
<comment type="subcellular location">
    <subcellularLocation>
        <location evidence="1">Cell membrane</location>
        <topology evidence="1">Multi-pass membrane protein</topology>
    </subcellularLocation>
</comment>
<keyword evidence="5" id="KW-0133">Cell shape</keyword>
<feature type="transmembrane region" description="Helical" evidence="8">
    <location>
        <begin position="58"/>
        <end position="74"/>
    </location>
</feature>
<keyword evidence="6 8" id="KW-1133">Transmembrane helix</keyword>
<keyword evidence="4 8" id="KW-0812">Transmembrane</keyword>
<evidence type="ECO:0000256" key="8">
    <source>
        <dbReference type="SAM" id="Phobius"/>
    </source>
</evidence>
<evidence type="ECO:0000256" key="3">
    <source>
        <dbReference type="ARBA" id="ARBA00022475"/>
    </source>
</evidence>
<dbReference type="Proteomes" id="UP000242660">
    <property type="component" value="Unassembled WGS sequence"/>
</dbReference>
<keyword evidence="10" id="KW-1185">Reference proteome</keyword>
<comment type="caution">
    <text evidence="9">The sequence shown here is derived from an EMBL/GenBank/DDBJ whole genome shotgun (WGS) entry which is preliminary data.</text>
</comment>
<comment type="similarity">
    <text evidence="2">Belongs to the MreD family.</text>
</comment>
<dbReference type="InterPro" id="IPR007227">
    <property type="entry name" value="Cell_shape_determining_MreD"/>
</dbReference>
<keyword evidence="7 8" id="KW-0472">Membrane</keyword>
<evidence type="ECO:0000313" key="9">
    <source>
        <dbReference type="EMBL" id="PSB92471.1"/>
    </source>
</evidence>
<feature type="transmembrane region" description="Helical" evidence="8">
    <location>
        <begin position="133"/>
        <end position="155"/>
    </location>
</feature>
<dbReference type="Pfam" id="PF04093">
    <property type="entry name" value="MreD"/>
    <property type="match status" value="1"/>
</dbReference>
<name>A0ABX5FFL8_9BURK</name>
<evidence type="ECO:0000256" key="5">
    <source>
        <dbReference type="ARBA" id="ARBA00022960"/>
    </source>
</evidence>
<dbReference type="PIRSF" id="PIRSF018472">
    <property type="entry name" value="MreD_proteobac"/>
    <property type="match status" value="1"/>
</dbReference>
<sequence length="170" mass="19492">MNRPQYVLLRVNRYFITLSLVLAFLLNLLPWGKNPMTPDFFALVLIFWNIHQPRKVRMSVAFIVGVLIDVHRAVFLGEHALVYTLLSYGAIMIHRRVLWVTPLGQTLHVLPLLLLAYIVRFIIRLVAGTKFPGWLPLATGFIEALLWPVICLLLLAPQKCAVDRDDTRPI</sequence>
<dbReference type="InterPro" id="IPR026034">
    <property type="entry name" value="MreD_proteobac"/>
</dbReference>
<gene>
    <name evidence="9" type="primary">mreD</name>
    <name evidence="9" type="ORF">BZL35_00715</name>
</gene>
<evidence type="ECO:0000256" key="7">
    <source>
        <dbReference type="ARBA" id="ARBA00023136"/>
    </source>
</evidence>
<evidence type="ECO:0000256" key="4">
    <source>
        <dbReference type="ARBA" id="ARBA00022692"/>
    </source>
</evidence>